<organism evidence="2 3">
    <name type="scientific">Favolaschia claudopus</name>
    <dbReference type="NCBI Taxonomy" id="2862362"/>
    <lineage>
        <taxon>Eukaryota</taxon>
        <taxon>Fungi</taxon>
        <taxon>Dikarya</taxon>
        <taxon>Basidiomycota</taxon>
        <taxon>Agaricomycotina</taxon>
        <taxon>Agaricomycetes</taxon>
        <taxon>Agaricomycetidae</taxon>
        <taxon>Agaricales</taxon>
        <taxon>Marasmiineae</taxon>
        <taxon>Mycenaceae</taxon>
        <taxon>Favolaschia</taxon>
    </lineage>
</organism>
<feature type="compositionally biased region" description="Basic and acidic residues" evidence="1">
    <location>
        <begin position="152"/>
        <end position="164"/>
    </location>
</feature>
<proteinExistence type="predicted"/>
<dbReference type="Proteomes" id="UP001362999">
    <property type="component" value="Unassembled WGS sequence"/>
</dbReference>
<feature type="region of interest" description="Disordered" evidence="1">
    <location>
        <begin position="192"/>
        <end position="282"/>
    </location>
</feature>
<keyword evidence="3" id="KW-1185">Reference proteome</keyword>
<accession>A0AAW0AJR0</accession>
<feature type="region of interest" description="Disordered" evidence="1">
    <location>
        <begin position="77"/>
        <end position="175"/>
    </location>
</feature>
<dbReference type="EMBL" id="JAWWNJ010000063">
    <property type="protein sequence ID" value="KAK7012747.1"/>
    <property type="molecule type" value="Genomic_DNA"/>
</dbReference>
<feature type="compositionally biased region" description="Polar residues" evidence="1">
    <location>
        <begin position="134"/>
        <end position="145"/>
    </location>
</feature>
<gene>
    <name evidence="2" type="ORF">R3P38DRAFT_3208582</name>
</gene>
<feature type="compositionally biased region" description="Basic and acidic residues" evidence="1">
    <location>
        <begin position="112"/>
        <end position="123"/>
    </location>
</feature>
<reference evidence="2 3" key="1">
    <citation type="journal article" date="2024" name="J Genomics">
        <title>Draft genome sequencing and assembly of Favolaschia claudopus CIRM-BRFM 2984 isolated from oak limbs.</title>
        <authorList>
            <person name="Navarro D."/>
            <person name="Drula E."/>
            <person name="Chaduli D."/>
            <person name="Cazenave R."/>
            <person name="Ahrendt S."/>
            <person name="Wang J."/>
            <person name="Lipzen A."/>
            <person name="Daum C."/>
            <person name="Barry K."/>
            <person name="Grigoriev I.V."/>
            <person name="Favel A."/>
            <person name="Rosso M.N."/>
            <person name="Martin F."/>
        </authorList>
    </citation>
    <scope>NUCLEOTIDE SEQUENCE [LARGE SCALE GENOMIC DNA]</scope>
    <source>
        <strain evidence="2 3">CIRM-BRFM 2984</strain>
    </source>
</reference>
<protein>
    <submittedName>
        <fullName evidence="2">Uncharacterized protein</fullName>
    </submittedName>
</protein>
<name>A0AAW0AJR0_9AGAR</name>
<sequence length="667" mass="73273">MRYVLRTSPAASAHIFLRERPGPPIYSQHPYNIADAFSAQNCLVLQREDKNLCYRGEKHSRAQCTSASCIRHFRLDGEDKSRSPSPTPTEDAANAVDSRAASLTPTELVQSESDRAPSPKQDLDAEMPPPNARGASNTRTVSPTVTELLESDSDREPSPEREVDAEMPPAPVDVPVRPLSPASSQFFAAKTSTAVAPAWPPSTLTTTTSVDAMDESDTRPSTPTGGGAASRFDDDDMLVDTSPEPTPMDEDDSDPPSPSLGSGNRYPRTLSPTVTELGGALLPPPPIDPRYVFAPHASDYNSRRFDLAHARTLRYFEAKQVVAVARYGPKKAQELAELAKISSLIPSPSRQSRRHRQGRRDDLSAWGVVDADVLKVAGFDIHELPAAVGPRPMLDGKGFVIGAFSSGPSKPAERIEWLRDVAKVGTHLGRVKRQAIVWPFGASESRLPYGLTHAYPNKVPGPIVIEGFDEDEMQALMRSPALQRISAYQMHLLEQFFPKAAAVARRQIAELRQRTGASTPFEDQSAFTTGEIHFCDAPALSRQNRDAAFNMLEAITVVGRFNNVLGGQLILSESDGALRFPSGSTAVFPAGTVEYGFAAVAKDEVRFLVRQYFSAGVLRWVEMGGRTDREFEEKGTVEERMKWETKRLRRGETSTKMYSKLQELDYF</sequence>
<evidence type="ECO:0000256" key="1">
    <source>
        <dbReference type="SAM" id="MobiDB-lite"/>
    </source>
</evidence>
<feature type="compositionally biased region" description="Polar residues" evidence="1">
    <location>
        <begin position="101"/>
        <end position="111"/>
    </location>
</feature>
<comment type="caution">
    <text evidence="2">The sequence shown here is derived from an EMBL/GenBank/DDBJ whole genome shotgun (WGS) entry which is preliminary data.</text>
</comment>
<evidence type="ECO:0000313" key="3">
    <source>
        <dbReference type="Proteomes" id="UP001362999"/>
    </source>
</evidence>
<dbReference type="AlphaFoldDB" id="A0AAW0AJR0"/>
<evidence type="ECO:0000313" key="2">
    <source>
        <dbReference type="EMBL" id="KAK7012747.1"/>
    </source>
</evidence>